<dbReference type="SUPFAM" id="SSF48403">
    <property type="entry name" value="Ankyrin repeat"/>
    <property type="match status" value="1"/>
</dbReference>
<sequence>MFSMALSGSDVNGLQMSLVTPRVVPDNSDIFVYAVRGDIAGMKSLFEQRIASPFDIGVGTGRSALHYAVNYDHLELAGFLVHTGANAQTPDLEKFKDNKGY</sequence>
<keyword evidence="3" id="KW-1185">Reference proteome</keyword>
<dbReference type="AlphaFoldDB" id="A0A1E1MEB4"/>
<dbReference type="Pfam" id="PF00023">
    <property type="entry name" value="Ank"/>
    <property type="match status" value="1"/>
</dbReference>
<reference evidence="3" key="1">
    <citation type="submission" date="2016-03" db="EMBL/GenBank/DDBJ databases">
        <authorList>
            <person name="Guldener U."/>
        </authorList>
    </citation>
    <scope>NUCLEOTIDE SEQUENCE [LARGE SCALE GENOMIC DNA]</scope>
</reference>
<proteinExistence type="predicted"/>
<feature type="repeat" description="ANK" evidence="1">
    <location>
        <begin position="60"/>
        <end position="92"/>
    </location>
</feature>
<gene>
    <name evidence="2" type="ORF">RSE6_07579</name>
</gene>
<evidence type="ECO:0000313" key="3">
    <source>
        <dbReference type="Proteomes" id="UP000177625"/>
    </source>
</evidence>
<name>A0A1E1MEB4_RHYSE</name>
<accession>A0A1E1MEB4</accession>
<dbReference type="EMBL" id="FJVC01000275">
    <property type="protein sequence ID" value="CZT47055.1"/>
    <property type="molecule type" value="Genomic_DNA"/>
</dbReference>
<dbReference type="PROSITE" id="PS50297">
    <property type="entry name" value="ANK_REP_REGION"/>
    <property type="match status" value="1"/>
</dbReference>
<keyword evidence="1" id="KW-0040">ANK repeat</keyword>
<dbReference type="InterPro" id="IPR036770">
    <property type="entry name" value="Ankyrin_rpt-contain_sf"/>
</dbReference>
<dbReference type="Gene3D" id="1.25.40.20">
    <property type="entry name" value="Ankyrin repeat-containing domain"/>
    <property type="match status" value="1"/>
</dbReference>
<evidence type="ECO:0000313" key="2">
    <source>
        <dbReference type="EMBL" id="CZT47055.1"/>
    </source>
</evidence>
<evidence type="ECO:0000256" key="1">
    <source>
        <dbReference type="PROSITE-ProRule" id="PRU00023"/>
    </source>
</evidence>
<protein>
    <submittedName>
        <fullName evidence="2">Uncharacterized protein</fullName>
    </submittedName>
</protein>
<dbReference type="Proteomes" id="UP000177625">
    <property type="component" value="Unassembled WGS sequence"/>
</dbReference>
<dbReference type="PROSITE" id="PS50088">
    <property type="entry name" value="ANK_REPEAT"/>
    <property type="match status" value="1"/>
</dbReference>
<dbReference type="InterPro" id="IPR002110">
    <property type="entry name" value="Ankyrin_rpt"/>
</dbReference>
<organism evidence="2 3">
    <name type="scientific">Rhynchosporium secalis</name>
    <name type="common">Barley scald fungus</name>
    <dbReference type="NCBI Taxonomy" id="38038"/>
    <lineage>
        <taxon>Eukaryota</taxon>
        <taxon>Fungi</taxon>
        <taxon>Dikarya</taxon>
        <taxon>Ascomycota</taxon>
        <taxon>Pezizomycotina</taxon>
        <taxon>Leotiomycetes</taxon>
        <taxon>Helotiales</taxon>
        <taxon>Ploettnerulaceae</taxon>
        <taxon>Rhynchosporium</taxon>
    </lineage>
</organism>